<evidence type="ECO:0008006" key="3">
    <source>
        <dbReference type="Google" id="ProtNLM"/>
    </source>
</evidence>
<feature type="transmembrane region" description="Helical" evidence="1">
    <location>
        <begin position="91"/>
        <end position="111"/>
    </location>
</feature>
<dbReference type="EMBL" id="KC246791">
    <property type="protein sequence ID" value="AHF24335.1"/>
    <property type="molecule type" value="Genomic_DNA"/>
</dbReference>
<reference evidence="2" key="1">
    <citation type="journal article" date="2013" name="PLoS ONE">
        <title>Metagenomic insights into the carbohydrate-active enzymes carried by the microorganisms adhering to solid digesta in the rumen of cows.</title>
        <authorList>
            <person name="Wang L."/>
            <person name="Hatem A."/>
            <person name="Catalyurek U.V."/>
            <person name="Morrison M."/>
            <person name="Yu Z."/>
        </authorList>
    </citation>
    <scope>NUCLEOTIDE SEQUENCE</scope>
</reference>
<keyword evidence="1" id="KW-1133">Transmembrane helix</keyword>
<keyword evidence="1" id="KW-0472">Membrane</keyword>
<evidence type="ECO:0000313" key="2">
    <source>
        <dbReference type="EMBL" id="AHF24335.1"/>
    </source>
</evidence>
<dbReference type="AlphaFoldDB" id="W0FMW6"/>
<protein>
    <recommendedName>
        <fullName evidence="3">MFS transporter</fullName>
    </recommendedName>
</protein>
<feature type="transmembrane region" description="Helical" evidence="1">
    <location>
        <begin position="253"/>
        <end position="272"/>
    </location>
</feature>
<feature type="transmembrane region" description="Helical" evidence="1">
    <location>
        <begin position="278"/>
        <end position="300"/>
    </location>
</feature>
<feature type="transmembrane region" description="Helical" evidence="1">
    <location>
        <begin position="123"/>
        <end position="143"/>
    </location>
</feature>
<feature type="non-terminal residue" evidence="2">
    <location>
        <position position="334"/>
    </location>
</feature>
<evidence type="ECO:0000256" key="1">
    <source>
        <dbReference type="SAM" id="Phobius"/>
    </source>
</evidence>
<proteinExistence type="predicted"/>
<feature type="transmembrane region" description="Helical" evidence="1">
    <location>
        <begin position="68"/>
        <end position="85"/>
    </location>
</feature>
<keyword evidence="1" id="KW-0812">Transmembrane</keyword>
<name>W0FMW6_9BACT</name>
<feature type="transmembrane region" description="Helical" evidence="1">
    <location>
        <begin position="35"/>
        <end position="56"/>
    </location>
</feature>
<accession>W0FMW6</accession>
<sequence length="334" mass="35180">MQCALWVAACFALTSAVYLSWLYRVLALAGDTATDWLSLVLGYLCQAAGVGLVCRALRKNPGLNRPQWFAGALLSFAIVSIPALLGDNLIGTAAFGLVMNLGCGVIAGLYLERIARVGSASRTSLIFGGAYAAGTIAVGLLALPGNGSLMRGSGALLLYQPLALCLVLATRREGFPSPTDAEKEKPSANPDDPGRILALACLAVGLASMVKNIGFSFPSSDITAGIRPELSRIPYAVGLIMAGFINDRSRKNGIICTIAALIIPFIMLSMRSEPISSAILWGLDYLFYSFFSVMRVVLFIDIAQKTRRWEFAPAGLLLGRLGDAAGTALGLALA</sequence>
<organism evidence="2">
    <name type="scientific">uncultured bacterium Contig575</name>
    <dbReference type="NCBI Taxonomy" id="1393592"/>
    <lineage>
        <taxon>Bacteria</taxon>
        <taxon>environmental samples</taxon>
    </lineage>
</organism>